<feature type="transmembrane region" description="Helical" evidence="8">
    <location>
        <begin position="29"/>
        <end position="47"/>
    </location>
</feature>
<dbReference type="PANTHER" id="PTHR47019">
    <property type="entry name" value="LIPID II FLIPPASE MURJ"/>
    <property type="match status" value="1"/>
</dbReference>
<organism evidence="9 10">
    <name type="scientific">Candidatus Nanopelagicus abundans</name>
    <dbReference type="NCBI Taxonomy" id="1884916"/>
    <lineage>
        <taxon>Bacteria</taxon>
        <taxon>Bacillati</taxon>
        <taxon>Actinomycetota</taxon>
        <taxon>Actinomycetes</taxon>
        <taxon>Candidatus Nanopelagicales</taxon>
        <taxon>Candidatus Nanopelagicaceae</taxon>
        <taxon>Candidatus Nanopelagicus</taxon>
    </lineage>
</organism>
<dbReference type="GO" id="GO:0015648">
    <property type="term" value="F:lipid-linked peptidoglycan transporter activity"/>
    <property type="evidence" value="ECO:0007669"/>
    <property type="project" value="TreeGrafter"/>
</dbReference>
<feature type="transmembrane region" description="Helical" evidence="8">
    <location>
        <begin position="401"/>
        <end position="422"/>
    </location>
</feature>
<dbReference type="NCBIfam" id="TIGR01695">
    <property type="entry name" value="murJ_mviN"/>
    <property type="match status" value="1"/>
</dbReference>
<dbReference type="EMBL" id="CP016779">
    <property type="protein sequence ID" value="ASY24394.1"/>
    <property type="molecule type" value="Genomic_DNA"/>
</dbReference>
<dbReference type="OrthoDB" id="9786339at2"/>
<feature type="transmembrane region" description="Helical" evidence="8">
    <location>
        <begin position="130"/>
        <end position="148"/>
    </location>
</feature>
<sequence>MSDHQLLRASTVMAVGTIASRITGLIRNLLLVALLGTAILGDTYNVANTMPNILYNLLIGGALTAVFVPQIVRSLRDSDQGAAFISRLFTVTVTFLLLLTALGIALAPMIVNLYAPEFSNRPEFDITVSFMRYCLPQIFFLGLFALLGQIANAKGKFGPMMWAPVINNLIAIILFSWFLVNKDDLTLGDISQSDITWLGLGTTAGYLAQAVILIPVVLKSGVRLTLRFDWYNSQIIKSFRLASWSFLYAMISQVSYLVTVSIATTAAVKSEVLGDSTGVGFTPYANAYLILILPHSIITVSVVTALLPRLSNYVLDKKHEELTNSLTRAIKLIGIFTVPAALLFLAFGQLVANTLYFGISDNDANYLGLTLSAFALGLIPVSINLVLLRGLNAFENLKSQVIGNLIMNLVSVVLSYLVAVWLEPKWVTVGLAVIFTLHYFIGVGISFYLIKRHQVKLPLLSIMLYYLRLIAVFALVITPIWLLRGAIPGGNLISLLLVTSLSGVFYLLIAKLLKISEVSDLLKVIRSRKV</sequence>
<dbReference type="GO" id="GO:0034204">
    <property type="term" value="P:lipid translocation"/>
    <property type="evidence" value="ECO:0007669"/>
    <property type="project" value="TreeGrafter"/>
</dbReference>
<dbReference type="PANTHER" id="PTHR47019:SF1">
    <property type="entry name" value="LIPID II FLIPPASE MURJ"/>
    <property type="match status" value="1"/>
</dbReference>
<evidence type="ECO:0000256" key="6">
    <source>
        <dbReference type="ARBA" id="ARBA00022989"/>
    </source>
</evidence>
<dbReference type="Proteomes" id="UP000217210">
    <property type="component" value="Chromosome"/>
</dbReference>
<dbReference type="AlphaFoldDB" id="A0A249L5X4"/>
<accession>A0A249L5X4</accession>
<keyword evidence="2" id="KW-1003">Cell membrane</keyword>
<dbReference type="KEGG" id="nab:B1sIIB91_05915"/>
<feature type="transmembrane region" description="Helical" evidence="8">
    <location>
        <begin position="329"/>
        <end position="352"/>
    </location>
</feature>
<evidence type="ECO:0000256" key="5">
    <source>
        <dbReference type="ARBA" id="ARBA00022984"/>
    </source>
</evidence>
<dbReference type="GO" id="GO:0008360">
    <property type="term" value="P:regulation of cell shape"/>
    <property type="evidence" value="ECO:0007669"/>
    <property type="project" value="UniProtKB-KW"/>
</dbReference>
<reference evidence="9 10" key="1">
    <citation type="submission" date="2016-07" db="EMBL/GenBank/DDBJ databases">
        <title>High microdiversification within the ubiquitous acI lineage of Actinobacteria.</title>
        <authorList>
            <person name="Neuenschwander S.M."/>
            <person name="Salcher M."/>
            <person name="Ghai R."/>
            <person name="Pernthaler J."/>
        </authorList>
    </citation>
    <scope>NUCLEOTIDE SEQUENCE [LARGE SCALE GENOMIC DNA]</scope>
    <source>
        <strain evidence="9">MMS-IIB-91</strain>
    </source>
</reference>
<evidence type="ECO:0000256" key="4">
    <source>
        <dbReference type="ARBA" id="ARBA00022960"/>
    </source>
</evidence>
<feature type="transmembrane region" description="Helical" evidence="8">
    <location>
        <begin position="288"/>
        <end position="308"/>
    </location>
</feature>
<name>A0A249L5X4_9ACTN</name>
<evidence type="ECO:0000256" key="2">
    <source>
        <dbReference type="ARBA" id="ARBA00022475"/>
    </source>
</evidence>
<evidence type="ECO:0000256" key="7">
    <source>
        <dbReference type="ARBA" id="ARBA00023136"/>
    </source>
</evidence>
<feature type="transmembrane region" description="Helical" evidence="8">
    <location>
        <begin position="195"/>
        <end position="218"/>
    </location>
</feature>
<feature type="transmembrane region" description="Helical" evidence="8">
    <location>
        <begin position="160"/>
        <end position="180"/>
    </location>
</feature>
<proteinExistence type="predicted"/>
<keyword evidence="7 8" id="KW-0472">Membrane</keyword>
<evidence type="ECO:0000256" key="3">
    <source>
        <dbReference type="ARBA" id="ARBA00022692"/>
    </source>
</evidence>
<dbReference type="InterPro" id="IPR004268">
    <property type="entry name" value="MurJ"/>
</dbReference>
<feature type="transmembrane region" description="Helical" evidence="8">
    <location>
        <begin position="84"/>
        <end position="110"/>
    </location>
</feature>
<feature type="transmembrane region" description="Helical" evidence="8">
    <location>
        <begin position="246"/>
        <end position="268"/>
    </location>
</feature>
<keyword evidence="4" id="KW-0133">Cell shape</keyword>
<evidence type="ECO:0000256" key="8">
    <source>
        <dbReference type="SAM" id="Phobius"/>
    </source>
</evidence>
<gene>
    <name evidence="9" type="ORF">B1sIIB91_05915</name>
</gene>
<dbReference type="PRINTS" id="PR01806">
    <property type="entry name" value="VIRFACTRMVIN"/>
</dbReference>
<keyword evidence="3 8" id="KW-0812">Transmembrane</keyword>
<dbReference type="GO" id="GO:0005886">
    <property type="term" value="C:plasma membrane"/>
    <property type="evidence" value="ECO:0007669"/>
    <property type="project" value="UniProtKB-SubCell"/>
</dbReference>
<feature type="transmembrane region" description="Helical" evidence="8">
    <location>
        <begin position="462"/>
        <end position="483"/>
    </location>
</feature>
<evidence type="ECO:0000313" key="9">
    <source>
        <dbReference type="EMBL" id="ASY24394.1"/>
    </source>
</evidence>
<feature type="transmembrane region" description="Helical" evidence="8">
    <location>
        <begin position="489"/>
        <end position="509"/>
    </location>
</feature>
<evidence type="ECO:0000313" key="10">
    <source>
        <dbReference type="Proteomes" id="UP000217210"/>
    </source>
</evidence>
<dbReference type="RefSeq" id="WP_095688649.1">
    <property type="nucleotide sequence ID" value="NZ_CP016779.1"/>
</dbReference>
<dbReference type="CDD" id="cd13123">
    <property type="entry name" value="MATE_MurJ_like"/>
    <property type="match status" value="1"/>
</dbReference>
<evidence type="ECO:0000256" key="1">
    <source>
        <dbReference type="ARBA" id="ARBA00004651"/>
    </source>
</evidence>
<dbReference type="GO" id="GO:0009252">
    <property type="term" value="P:peptidoglycan biosynthetic process"/>
    <property type="evidence" value="ECO:0007669"/>
    <property type="project" value="UniProtKB-KW"/>
</dbReference>
<feature type="transmembrane region" description="Helical" evidence="8">
    <location>
        <begin position="53"/>
        <end position="72"/>
    </location>
</feature>
<keyword evidence="6 8" id="KW-1133">Transmembrane helix</keyword>
<feature type="transmembrane region" description="Helical" evidence="8">
    <location>
        <begin position="428"/>
        <end position="450"/>
    </location>
</feature>
<dbReference type="InterPro" id="IPR051050">
    <property type="entry name" value="Lipid_II_flippase_MurJ/MviN"/>
</dbReference>
<feature type="transmembrane region" description="Helical" evidence="8">
    <location>
        <begin position="364"/>
        <end position="389"/>
    </location>
</feature>
<dbReference type="Pfam" id="PF03023">
    <property type="entry name" value="MurJ"/>
    <property type="match status" value="1"/>
</dbReference>
<comment type="subcellular location">
    <subcellularLocation>
        <location evidence="1">Cell membrane</location>
        <topology evidence="1">Multi-pass membrane protein</topology>
    </subcellularLocation>
</comment>
<keyword evidence="10" id="KW-1185">Reference proteome</keyword>
<protein>
    <submittedName>
        <fullName evidence="9">Putative peptidoglycan lipid II flippase</fullName>
    </submittedName>
</protein>
<keyword evidence="5" id="KW-0573">Peptidoglycan synthesis</keyword>